<dbReference type="InterPro" id="IPR047939">
    <property type="entry name" value="BREX_1_PglX"/>
</dbReference>
<dbReference type="InterPro" id="IPR002052">
    <property type="entry name" value="DNA_methylase_N6_adenine_CS"/>
</dbReference>
<evidence type="ECO:0000259" key="8">
    <source>
        <dbReference type="Pfam" id="PF07669"/>
    </source>
</evidence>
<dbReference type="GO" id="GO:0003676">
    <property type="term" value="F:nucleic acid binding"/>
    <property type="evidence" value="ECO:0007669"/>
    <property type="project" value="InterPro"/>
</dbReference>
<feature type="domain" description="Type II methyltransferase M.TaqI-like" evidence="8">
    <location>
        <begin position="349"/>
        <end position="599"/>
    </location>
</feature>
<dbReference type="NCBIfam" id="NF033452">
    <property type="entry name" value="BREX_1_MTaseX"/>
    <property type="match status" value="1"/>
</dbReference>
<evidence type="ECO:0000256" key="5">
    <source>
        <dbReference type="ARBA" id="ARBA00047942"/>
    </source>
</evidence>
<keyword evidence="2 9" id="KW-0489">Methyltransferase</keyword>
<sequence>MDPEQKKILRPLCLNLRHILEGYYDTDDVWHAGDLEQRLNSLGIWWDRDPLPAEQLTHLSPEDKNARTVIDAYLALRDEAGIDRKVAVEEFVRETAYSWANRLLILRCMESRGLIDEVIITKDSYGGRSLALKRIAEKSPQLCTGQDGGLFAMLDAAFSEHAKTLPGIFDPQAPGVALRPSVAALKECIALLSGTQAVSGKIIADDSVFSAPDALGWAYQYWNGEEKDRVFEQLRTKKGKKIEGAAEIIPATQLYTEPYMVKFLVQNSLGAIWMQMHPESNLCSSWEYYVKDADRAPVKQKNVASITFLDPACGSGHFLIEAFDILYQMYEAEGKVTEPDKICKGILSHNLFGIDIDERAVQIARAALWMKAATQVFEFTGTPKNLVATNIRLPKEKDHLAEFLAKHPEDKPLSKALEAIFDGLAHVDELGSLVQIEEPVKKELEVIRKGLGGQATFGGELSGQTMLMAPKSTGEYEEWQAGVMDRIREQFSAEAERANPTERFFSQAAVQGMQIVDLLSRRYDVVAANPPYMGSGNMGSMLKKYVERHYSEGKRDLYAAFILRNLGLNKKGGKVAMVTQQSWMFLGTFSNFRARFEEKGKDVSNYNFKGLLRESSIELLAHLGPHAFEEIGGEVVSTVLFILSNQTPHEKHEILTYRLTGCCNAADKQKGLINKNVSDIKKINQLIFTRIENSPLVYYLEYPLIEILIHNQKLSSLSQSRQGLASANNARFVRLIHEINYKNTLRWVIFVKAGRFQKWTGLENYLVDWGSNGSRIKNSVIEKYTYLKGDYAWVVKNESTYFKEGWTYTKVVSGLGFRKLNSCIYSHGSNSVFFNEDFSDSLFYIGILNSHLSTFFARAISQKLGFESGYIERLPIPSLNSFKNLISRCVEIALFYKGKNCATELLEKSYNFREKSILDELIIIIVEGIIEKLSFESFEIDESSQDLIIYETGTPAGWFPLITNYDSLPSLPDDIPKLPQEVIDYLITHHRISLNDSIKPRLRSLYEAGPGAKEDEPEEPAGGDEEETVVGARIPIPAETFLEELSQKLEIHPISIYWLLQEGIAEGWRCIPEEQRILADRYTVLILQMLGHRWPKQIEAGEPVPAWADDDGIIPITGGCGESTLLERVRERLTAEGEDLREAERYFTEVMGSSLEAWLTTTFFKHHTKQFKKRPVAWQLQSGAFTKKKTPAFACFVYYQAMNQDTIPKIRSQYVGTLRQRYETQLRDLEGISDRSEDQDRRVRELSELIGELKAFDKKLEELAKQGFACKKLEEIVRGESLDNWCSIDGVKPFPSDAAGFLAQEQAYVPDINDGVRVNVAPVQKAGVLAADVIAKKDVEKAIADRAEWRADERRWCREGKLPKCGWW</sequence>
<evidence type="ECO:0000256" key="4">
    <source>
        <dbReference type="ARBA" id="ARBA00022691"/>
    </source>
</evidence>
<dbReference type="GO" id="GO:0006304">
    <property type="term" value="P:DNA modification"/>
    <property type="evidence" value="ECO:0007669"/>
    <property type="project" value="InterPro"/>
</dbReference>
<dbReference type="PANTHER" id="PTHR33841:SF1">
    <property type="entry name" value="DNA METHYLTRANSFERASE A"/>
    <property type="match status" value="1"/>
</dbReference>
<dbReference type="OrthoDB" id="112158at2157"/>
<organism evidence="9 10">
    <name type="scientific">Methanospirillum hungatei</name>
    <dbReference type="NCBI Taxonomy" id="2203"/>
    <lineage>
        <taxon>Archaea</taxon>
        <taxon>Methanobacteriati</taxon>
        <taxon>Methanobacteriota</taxon>
        <taxon>Stenosarchaea group</taxon>
        <taxon>Methanomicrobia</taxon>
        <taxon>Methanomicrobiales</taxon>
        <taxon>Methanospirillaceae</taxon>
        <taxon>Methanospirillum</taxon>
    </lineage>
</organism>
<dbReference type="REBASE" id="510312">
    <property type="entry name" value="MhuGP1ORF6645P"/>
</dbReference>
<name>A0A8F5ZFM7_METHU</name>
<evidence type="ECO:0000256" key="7">
    <source>
        <dbReference type="SAM" id="MobiDB-lite"/>
    </source>
</evidence>
<dbReference type="PROSITE" id="PS00092">
    <property type="entry name" value="N6_MTASE"/>
    <property type="match status" value="1"/>
</dbReference>
<feature type="region of interest" description="Disordered" evidence="7">
    <location>
        <begin position="1008"/>
        <end position="1027"/>
    </location>
</feature>
<dbReference type="EC" id="2.1.1.72" evidence="1"/>
<dbReference type="Pfam" id="PF07669">
    <property type="entry name" value="Eco57I"/>
    <property type="match status" value="1"/>
</dbReference>
<keyword evidence="4" id="KW-0949">S-adenosyl-L-methionine</keyword>
<feature type="coiled-coil region" evidence="6">
    <location>
        <begin position="1219"/>
        <end position="1266"/>
    </location>
</feature>
<accession>A0A8F5ZFM7</accession>
<dbReference type="Proteomes" id="UP000694228">
    <property type="component" value="Chromosome"/>
</dbReference>
<proteinExistence type="predicted"/>
<evidence type="ECO:0000313" key="10">
    <source>
        <dbReference type="Proteomes" id="UP000694228"/>
    </source>
</evidence>
<reference evidence="9 10" key="1">
    <citation type="submission" date="2021-06" db="EMBL/GenBank/DDBJ databases">
        <title>Complete genome sequence of the secondary alcohol utilizing methanogen Methanospirillum hungatei strain GP1.</title>
        <authorList>
            <person name="Day L.A."/>
            <person name="Costa K.C."/>
        </authorList>
    </citation>
    <scope>NUCLEOTIDE SEQUENCE [LARGE SCALE GENOMIC DNA]</scope>
    <source>
        <strain evidence="9 10">GP1</strain>
    </source>
</reference>
<evidence type="ECO:0000256" key="2">
    <source>
        <dbReference type="ARBA" id="ARBA00022603"/>
    </source>
</evidence>
<evidence type="ECO:0000256" key="1">
    <source>
        <dbReference type="ARBA" id="ARBA00011900"/>
    </source>
</evidence>
<feature type="compositionally biased region" description="Acidic residues" evidence="7">
    <location>
        <begin position="1015"/>
        <end position="1027"/>
    </location>
</feature>
<protein>
    <recommendedName>
        <fullName evidence="1">site-specific DNA-methyltransferase (adenine-specific)</fullName>
        <ecNumber evidence="1">2.1.1.72</ecNumber>
    </recommendedName>
</protein>
<dbReference type="InterPro" id="IPR011639">
    <property type="entry name" value="MethylTrfase_TaqI-like_dom"/>
</dbReference>
<evidence type="ECO:0000256" key="3">
    <source>
        <dbReference type="ARBA" id="ARBA00022679"/>
    </source>
</evidence>
<dbReference type="GO" id="GO:0009007">
    <property type="term" value="F:site-specific DNA-methyltransferase (adenine-specific) activity"/>
    <property type="evidence" value="ECO:0007669"/>
    <property type="project" value="UniProtKB-EC"/>
</dbReference>
<dbReference type="PANTHER" id="PTHR33841">
    <property type="entry name" value="DNA METHYLTRANSFERASE YEEA-RELATED"/>
    <property type="match status" value="1"/>
</dbReference>
<evidence type="ECO:0000256" key="6">
    <source>
        <dbReference type="SAM" id="Coils"/>
    </source>
</evidence>
<dbReference type="GO" id="GO:0032259">
    <property type="term" value="P:methylation"/>
    <property type="evidence" value="ECO:0007669"/>
    <property type="project" value="UniProtKB-KW"/>
</dbReference>
<dbReference type="EMBL" id="CP077107">
    <property type="protein sequence ID" value="QXO96042.1"/>
    <property type="molecule type" value="Genomic_DNA"/>
</dbReference>
<keyword evidence="3 9" id="KW-0808">Transferase</keyword>
<comment type="catalytic activity">
    <reaction evidence="5">
        <text>a 2'-deoxyadenosine in DNA + S-adenosyl-L-methionine = an N(6)-methyl-2'-deoxyadenosine in DNA + S-adenosyl-L-homocysteine + H(+)</text>
        <dbReference type="Rhea" id="RHEA:15197"/>
        <dbReference type="Rhea" id="RHEA-COMP:12418"/>
        <dbReference type="Rhea" id="RHEA-COMP:12419"/>
        <dbReference type="ChEBI" id="CHEBI:15378"/>
        <dbReference type="ChEBI" id="CHEBI:57856"/>
        <dbReference type="ChEBI" id="CHEBI:59789"/>
        <dbReference type="ChEBI" id="CHEBI:90615"/>
        <dbReference type="ChEBI" id="CHEBI:90616"/>
        <dbReference type="EC" id="2.1.1.72"/>
    </reaction>
</comment>
<gene>
    <name evidence="9" type="primary">pglX</name>
    <name evidence="9" type="ORF">KSK55_06645</name>
</gene>
<evidence type="ECO:0000313" key="9">
    <source>
        <dbReference type="EMBL" id="QXO96042.1"/>
    </source>
</evidence>
<keyword evidence="6" id="KW-0175">Coiled coil</keyword>
<dbReference type="InterPro" id="IPR050953">
    <property type="entry name" value="N4_N6_ade-DNA_methylase"/>
</dbReference>